<evidence type="ECO:0000256" key="1">
    <source>
        <dbReference type="ARBA" id="ARBA00023125"/>
    </source>
</evidence>
<dbReference type="PANTHER" id="PTHR46797:SF1">
    <property type="entry name" value="METHYLPHOSPHONATE SYNTHASE"/>
    <property type="match status" value="1"/>
</dbReference>
<dbReference type="PROSITE" id="PS50943">
    <property type="entry name" value="HTH_CROC1"/>
    <property type="match status" value="1"/>
</dbReference>
<dbReference type="InterPro" id="IPR050807">
    <property type="entry name" value="TransReg_Diox_bact_type"/>
</dbReference>
<dbReference type="GO" id="GO:0003677">
    <property type="term" value="F:DNA binding"/>
    <property type="evidence" value="ECO:0007669"/>
    <property type="project" value="UniProtKB-KW"/>
</dbReference>
<dbReference type="Pfam" id="PF13391">
    <property type="entry name" value="HNH_2"/>
    <property type="match status" value="1"/>
</dbReference>
<accession>A0A0R2F9M8</accession>
<dbReference type="SMART" id="SM00530">
    <property type="entry name" value="HTH_XRE"/>
    <property type="match status" value="1"/>
</dbReference>
<dbReference type="InterPro" id="IPR010982">
    <property type="entry name" value="Lambda_DNA-bd_dom_sf"/>
</dbReference>
<dbReference type="InterPro" id="IPR001387">
    <property type="entry name" value="Cro/C1-type_HTH"/>
</dbReference>
<keyword evidence="4" id="KW-1185">Reference proteome</keyword>
<dbReference type="PATRIC" id="fig|1423730.4.peg.1012"/>
<dbReference type="InterPro" id="IPR003615">
    <property type="entry name" value="HNH_nuc"/>
</dbReference>
<name>A0A0R2F9M8_9LACO</name>
<dbReference type="EMBL" id="AYZJ01000019">
    <property type="protein sequence ID" value="KRN25049.1"/>
    <property type="molecule type" value="Genomic_DNA"/>
</dbReference>
<dbReference type="STRING" id="1423730.FC75_GL000960"/>
<dbReference type="PANTHER" id="PTHR46797">
    <property type="entry name" value="HTH-TYPE TRANSCRIPTIONAL REGULATOR"/>
    <property type="match status" value="1"/>
</dbReference>
<dbReference type="CDD" id="cd00093">
    <property type="entry name" value="HTH_XRE"/>
    <property type="match status" value="1"/>
</dbReference>
<feature type="domain" description="HTH cro/C1-type" evidence="2">
    <location>
        <begin position="12"/>
        <end position="66"/>
    </location>
</feature>
<dbReference type="GO" id="GO:0003700">
    <property type="term" value="F:DNA-binding transcription factor activity"/>
    <property type="evidence" value="ECO:0007669"/>
    <property type="project" value="TreeGrafter"/>
</dbReference>
<dbReference type="SUPFAM" id="SSF47413">
    <property type="entry name" value="lambda repressor-like DNA-binding domains"/>
    <property type="match status" value="1"/>
</dbReference>
<keyword evidence="1" id="KW-0238">DNA-binding</keyword>
<protein>
    <recommendedName>
        <fullName evidence="2">HTH cro/C1-type domain-containing protein</fullName>
    </recommendedName>
</protein>
<dbReference type="Gene3D" id="1.10.260.40">
    <property type="entry name" value="lambda repressor-like DNA-binding domains"/>
    <property type="match status" value="1"/>
</dbReference>
<comment type="caution">
    <text evidence="3">The sequence shown here is derived from an EMBL/GenBank/DDBJ whole genome shotgun (WGS) entry which is preliminary data.</text>
</comment>
<evidence type="ECO:0000313" key="4">
    <source>
        <dbReference type="Proteomes" id="UP000050865"/>
    </source>
</evidence>
<dbReference type="Pfam" id="PF13560">
    <property type="entry name" value="HTH_31"/>
    <property type="match status" value="1"/>
</dbReference>
<dbReference type="Proteomes" id="UP000050865">
    <property type="component" value="Unassembled WGS sequence"/>
</dbReference>
<organism evidence="3 4">
    <name type="scientific">Lacticaseibacillus camelliae DSM 22697 = JCM 13995</name>
    <dbReference type="NCBI Taxonomy" id="1423730"/>
    <lineage>
        <taxon>Bacteria</taxon>
        <taxon>Bacillati</taxon>
        <taxon>Bacillota</taxon>
        <taxon>Bacilli</taxon>
        <taxon>Lactobacillales</taxon>
        <taxon>Lactobacillaceae</taxon>
        <taxon>Lacticaseibacillus</taxon>
    </lineage>
</organism>
<dbReference type="AlphaFoldDB" id="A0A0R2F9M8"/>
<dbReference type="GO" id="GO:0005829">
    <property type="term" value="C:cytosol"/>
    <property type="evidence" value="ECO:0007669"/>
    <property type="project" value="TreeGrafter"/>
</dbReference>
<sequence length="381" mass="43664">MEPLAAKFGRALYQLRERSGLSRKQAAMAAELSLNALSSIENGTALVKLDTLTRMLQVYGVSIDHFMQQLDGAGSAHAVQPPDSLHFAPEARYFILDTKGEVTANNYADRDFVAYSWQPRQFGKVREGDWFIYRRPQSASETKSWYLFGAGQIGKITPLPDGRVTARIERPFPFPQYLLADTDLKDFDWQFKQRMRPDWLYFFNQYGMTEIKREDFVRLLDLSKVPQDAALLTEEGQVYRHIIDGQYLVTEREERVKARIGQTVLAERVKANYAYRCAVTGINTRSLLVASHIIPWRVDAGRRLDPGNVICLSPLWDRAFDQGLVTFTPKEKKVVLSPVIQRDPALERLLAPYADRRLTLPWHAAPEAEALTYHNQNIFKH</sequence>
<evidence type="ECO:0000259" key="2">
    <source>
        <dbReference type="PROSITE" id="PS50943"/>
    </source>
</evidence>
<gene>
    <name evidence="3" type="ORF">FC75_GL000960</name>
</gene>
<proteinExistence type="predicted"/>
<reference evidence="3 4" key="1">
    <citation type="journal article" date="2015" name="Genome Announc.">
        <title>Expanding the biotechnology potential of lactobacilli through comparative genomics of 213 strains and associated genera.</title>
        <authorList>
            <person name="Sun Z."/>
            <person name="Harris H.M."/>
            <person name="McCann A."/>
            <person name="Guo C."/>
            <person name="Argimon S."/>
            <person name="Zhang W."/>
            <person name="Yang X."/>
            <person name="Jeffery I.B."/>
            <person name="Cooney J.C."/>
            <person name="Kagawa T.F."/>
            <person name="Liu W."/>
            <person name="Song Y."/>
            <person name="Salvetti E."/>
            <person name="Wrobel A."/>
            <person name="Rasinkangas P."/>
            <person name="Parkhill J."/>
            <person name="Rea M.C."/>
            <person name="O'Sullivan O."/>
            <person name="Ritari J."/>
            <person name="Douillard F.P."/>
            <person name="Paul Ross R."/>
            <person name="Yang R."/>
            <person name="Briner A.E."/>
            <person name="Felis G.E."/>
            <person name="de Vos W.M."/>
            <person name="Barrangou R."/>
            <person name="Klaenhammer T.R."/>
            <person name="Caufield P.W."/>
            <person name="Cui Y."/>
            <person name="Zhang H."/>
            <person name="O'Toole P.W."/>
        </authorList>
    </citation>
    <scope>NUCLEOTIDE SEQUENCE [LARGE SCALE GENOMIC DNA]</scope>
    <source>
        <strain evidence="3 4">DSM 22697</strain>
    </source>
</reference>
<evidence type="ECO:0000313" key="3">
    <source>
        <dbReference type="EMBL" id="KRN25049.1"/>
    </source>
</evidence>
<dbReference type="RefSeq" id="WP_056989083.1">
    <property type="nucleotide sequence ID" value="NZ_AYZJ01000019.1"/>
</dbReference>